<evidence type="ECO:0000256" key="1">
    <source>
        <dbReference type="SAM" id="MobiDB-lite"/>
    </source>
</evidence>
<reference evidence="3" key="1">
    <citation type="journal article" date="2015" name="BMC Genomics">
        <title>Genomic and transcriptomic analysis of the endophytic fungus Pestalotiopsis fici reveals its lifestyle and high potential for synthesis of natural products.</title>
        <authorList>
            <person name="Wang X."/>
            <person name="Zhang X."/>
            <person name="Liu L."/>
            <person name="Xiang M."/>
            <person name="Wang W."/>
            <person name="Sun X."/>
            <person name="Che Y."/>
            <person name="Guo L."/>
            <person name="Liu G."/>
            <person name="Guo L."/>
            <person name="Wang C."/>
            <person name="Yin W.B."/>
            <person name="Stadler M."/>
            <person name="Zhang X."/>
            <person name="Liu X."/>
        </authorList>
    </citation>
    <scope>NUCLEOTIDE SEQUENCE [LARGE SCALE GENOMIC DNA]</scope>
    <source>
        <strain evidence="3">W106-1 / CGMCC3.15140</strain>
    </source>
</reference>
<dbReference type="RefSeq" id="XP_007830754.1">
    <property type="nucleotide sequence ID" value="XM_007832563.1"/>
</dbReference>
<dbReference type="GeneID" id="19268995"/>
<feature type="compositionally biased region" description="Basic residues" evidence="1">
    <location>
        <begin position="606"/>
        <end position="615"/>
    </location>
</feature>
<evidence type="ECO:0000313" key="3">
    <source>
        <dbReference type="Proteomes" id="UP000030651"/>
    </source>
</evidence>
<dbReference type="EMBL" id="KI912110">
    <property type="protein sequence ID" value="ETS85957.1"/>
    <property type="molecule type" value="Genomic_DNA"/>
</dbReference>
<dbReference type="OMA" id="IICDPFF"/>
<feature type="region of interest" description="Disordered" evidence="1">
    <location>
        <begin position="606"/>
        <end position="632"/>
    </location>
</feature>
<proteinExistence type="predicted"/>
<dbReference type="InterPro" id="IPR043129">
    <property type="entry name" value="ATPase_NBD"/>
</dbReference>
<dbReference type="eggNOG" id="ENOG502RS8J">
    <property type="taxonomic scope" value="Eukaryota"/>
</dbReference>
<dbReference type="SUPFAM" id="SSF53067">
    <property type="entry name" value="Actin-like ATPase domain"/>
    <property type="match status" value="1"/>
</dbReference>
<dbReference type="Gene3D" id="3.30.420.40">
    <property type="match status" value="2"/>
</dbReference>
<dbReference type="KEGG" id="pfy:PFICI_03982"/>
<sequence length="632" mass="71849">MSPLSTLGIDFGSTSTRAFLWCPEENKEYYIESTSKARNNHRFSAGDFSSVGYPFDDGEVYLGQKIDASRQSISLKYAFYVLANAPADLASQYQVSEPLRRRQREPDFLVRLQEGISQLFNTIYHRVVEVCREERLRVTTIGLSVPSQWTLDFMDLYRGIVSDAFRHDPKSIYFVTEVEALAHFLFARKVNRLIPLEDSVQNAIVVILDFGGHTMLLHKNTCTLKLVHDSNGLPAFYLIGEPEGVSGGSELWELLLVETSLEILQREHNIVPSGANRQKLLDSINNAKYELGPQYENKDFDHIVRDGKKDYMIGLDESCVTNCFDKALRKPLALAATRIRDAATTLKLDNQIDAPDIMLKPRVILSGGTASHQGLARMIEDICRRNGLDKHVATDDIRIHYDSVKIASGAAFAVASSLTVEKFLQRGAAFGLQMRQPVNPGSTESEHKWDNTAYFLWSLRKPNQPLDIFVTGRDELKIICDPFFEKEHGNQKKELHYDKCYDFVSLGRPTKGTWTFSLDLVGEDDKIRLIIRTSRQFGNSRPQSYEPVGLLLHYNRGSNSIHPGRESCDSTEDPDILALKYYPERVREQEQDTRDLVVPGTRRMVARRGRSRKMPRSTTFPDRVARRGARRC</sequence>
<organism evidence="2 3">
    <name type="scientific">Pestalotiopsis fici (strain W106-1 / CGMCC3.15140)</name>
    <dbReference type="NCBI Taxonomy" id="1229662"/>
    <lineage>
        <taxon>Eukaryota</taxon>
        <taxon>Fungi</taxon>
        <taxon>Dikarya</taxon>
        <taxon>Ascomycota</taxon>
        <taxon>Pezizomycotina</taxon>
        <taxon>Sordariomycetes</taxon>
        <taxon>Xylariomycetidae</taxon>
        <taxon>Amphisphaeriales</taxon>
        <taxon>Sporocadaceae</taxon>
        <taxon>Pestalotiopsis</taxon>
    </lineage>
</organism>
<protein>
    <submittedName>
        <fullName evidence="2">Uncharacterized protein</fullName>
    </submittedName>
</protein>
<dbReference type="Gene3D" id="3.90.640.10">
    <property type="entry name" value="Actin, Chain A, domain 4"/>
    <property type="match status" value="1"/>
</dbReference>
<keyword evidence="3" id="KW-1185">Reference proteome</keyword>
<dbReference type="Proteomes" id="UP000030651">
    <property type="component" value="Unassembled WGS sequence"/>
</dbReference>
<accession>W3XKG5</accession>
<evidence type="ECO:0000313" key="2">
    <source>
        <dbReference type="EMBL" id="ETS85957.1"/>
    </source>
</evidence>
<dbReference type="AlphaFoldDB" id="W3XKG5"/>
<gene>
    <name evidence="2" type="ORF">PFICI_03982</name>
</gene>
<dbReference type="OrthoDB" id="3819888at2759"/>
<dbReference type="InParanoid" id="W3XKG5"/>
<dbReference type="HOGENOM" id="CLU_022325_0_0_1"/>
<name>W3XKG5_PESFW</name>